<dbReference type="OrthoDB" id="1432686at2759"/>
<dbReference type="InterPro" id="IPR002156">
    <property type="entry name" value="RNaseH_domain"/>
</dbReference>
<proteinExistence type="predicted"/>
<dbReference type="GO" id="GO:0003676">
    <property type="term" value="F:nucleic acid binding"/>
    <property type="evidence" value="ECO:0007669"/>
    <property type="project" value="InterPro"/>
</dbReference>
<dbReference type="PANTHER" id="PTHR33116">
    <property type="entry name" value="REVERSE TRANSCRIPTASE ZINC-BINDING DOMAIN-CONTAINING PROTEIN-RELATED-RELATED"/>
    <property type="match status" value="1"/>
</dbReference>
<dbReference type="PROSITE" id="PS50879">
    <property type="entry name" value="RNASE_H_1"/>
    <property type="match status" value="1"/>
</dbReference>
<dbReference type="Pfam" id="PF13966">
    <property type="entry name" value="zf-RVT"/>
    <property type="match status" value="1"/>
</dbReference>
<feature type="domain" description="RNase H type-1" evidence="1">
    <location>
        <begin position="551"/>
        <end position="681"/>
    </location>
</feature>
<keyword evidence="3" id="KW-1185">Reference proteome</keyword>
<comment type="caution">
    <text evidence="2">The sequence shown here is derived from an EMBL/GenBank/DDBJ whole genome shotgun (WGS) entry which is preliminary data.</text>
</comment>
<dbReference type="SUPFAM" id="SSF53098">
    <property type="entry name" value="Ribonuclease H-like"/>
    <property type="match status" value="1"/>
</dbReference>
<dbReference type="Proteomes" id="UP000467841">
    <property type="component" value="Unassembled WGS sequence"/>
</dbReference>
<protein>
    <recommendedName>
        <fullName evidence="1">RNase H type-1 domain-containing protein</fullName>
    </recommendedName>
</protein>
<dbReference type="CDD" id="cd06222">
    <property type="entry name" value="RNase_H_like"/>
    <property type="match status" value="1"/>
</dbReference>
<dbReference type="InterPro" id="IPR026960">
    <property type="entry name" value="RVT-Znf"/>
</dbReference>
<dbReference type="InterPro" id="IPR044730">
    <property type="entry name" value="RNase_H-like_dom_plant"/>
</dbReference>
<name>A0A6D2IA52_9BRAS</name>
<dbReference type="Pfam" id="PF13456">
    <property type="entry name" value="RVT_3"/>
    <property type="match status" value="1"/>
</dbReference>
<reference evidence="2" key="1">
    <citation type="submission" date="2020-01" db="EMBL/GenBank/DDBJ databases">
        <authorList>
            <person name="Mishra B."/>
        </authorList>
    </citation>
    <scope>NUCLEOTIDE SEQUENCE [LARGE SCALE GENOMIC DNA]</scope>
</reference>
<accession>A0A6D2IA52</accession>
<dbReference type="EMBL" id="CACVBM020000666">
    <property type="protein sequence ID" value="CAA7022190.1"/>
    <property type="molecule type" value="Genomic_DNA"/>
</dbReference>
<evidence type="ECO:0000259" key="1">
    <source>
        <dbReference type="PROSITE" id="PS50879"/>
    </source>
</evidence>
<sequence length="715" mass="81001">MTRREWKPIRLSRGGPQLFHMCFADDLILFAEASVSQIKVIRRVLERFCSALGQKVSIEKSKIFFSENVSRDLEKLIIAESGIQATRDLGRYLGMPVLQRRINKDTFGYILERMSSRLTGWKGKCLNLAGRITLTRGVLSTIPVHTMSIISLPKSTLEKIDQISRSFIWGSTQEQRKQHLLAWSKVCKPKNEGGLGIRSATAMNKALLAKVGWRLLHDNVSLWTRVVCSKYKVKDAHDTSWLITKGTWSSTWRSIGLGLREVVIPGIRWVIGDGKSVSFWKDKWLFPKTLCELSSITLPDGITERRVCDYWQNGTGWAIEQIEQLVPEMVTLSLRALVIGNVTGSRDRLSWGGSSDGKFSVCSAYSLLQKDDTPRHDLSALFSRIWRVTAPERVRSFLWLGAHQVLMTNVERHRRHLTNSGMCQVCRGGDETIIHILRDCPAMAGVWLRLVPRRRHQEFFAASLLEWLYSSLGDSSKFENTTWATLFAITVWWGWKWRCINVFKVDGKCRDRVRFVKDQANEVTLALSKRAPCVQLQRTRVEKEIKWICPDPGWIKINTDGASKGNSGLAYAGGVIRDANGAWCQGFALNIGMCTAPLAELWGVYYGLVIAWERRSQRVELEVDSEVVVGFLKSGISEVNPLSFLVCLCHGLISRDWIVRISHVYREANRLADGLANYASSLSLGFHLFDFVSDIVNPILLEDIVGVSFPRRVPL</sequence>
<dbReference type="InterPro" id="IPR012337">
    <property type="entry name" value="RNaseH-like_sf"/>
</dbReference>
<dbReference type="Gene3D" id="3.30.420.10">
    <property type="entry name" value="Ribonuclease H-like superfamily/Ribonuclease H"/>
    <property type="match status" value="1"/>
</dbReference>
<evidence type="ECO:0000313" key="3">
    <source>
        <dbReference type="Proteomes" id="UP000467841"/>
    </source>
</evidence>
<gene>
    <name evidence="2" type="ORF">MERR_LOCUS9425</name>
</gene>
<evidence type="ECO:0000313" key="2">
    <source>
        <dbReference type="EMBL" id="CAA7022190.1"/>
    </source>
</evidence>
<dbReference type="InterPro" id="IPR036397">
    <property type="entry name" value="RNaseH_sf"/>
</dbReference>
<dbReference type="PANTHER" id="PTHR33116:SF78">
    <property type="entry name" value="OS12G0587133 PROTEIN"/>
    <property type="match status" value="1"/>
</dbReference>
<organism evidence="2 3">
    <name type="scientific">Microthlaspi erraticum</name>
    <dbReference type="NCBI Taxonomy" id="1685480"/>
    <lineage>
        <taxon>Eukaryota</taxon>
        <taxon>Viridiplantae</taxon>
        <taxon>Streptophyta</taxon>
        <taxon>Embryophyta</taxon>
        <taxon>Tracheophyta</taxon>
        <taxon>Spermatophyta</taxon>
        <taxon>Magnoliopsida</taxon>
        <taxon>eudicotyledons</taxon>
        <taxon>Gunneridae</taxon>
        <taxon>Pentapetalae</taxon>
        <taxon>rosids</taxon>
        <taxon>malvids</taxon>
        <taxon>Brassicales</taxon>
        <taxon>Brassicaceae</taxon>
        <taxon>Coluteocarpeae</taxon>
        <taxon>Microthlaspi</taxon>
    </lineage>
</organism>
<dbReference type="AlphaFoldDB" id="A0A6D2IA52"/>
<dbReference type="GO" id="GO:0004523">
    <property type="term" value="F:RNA-DNA hybrid ribonuclease activity"/>
    <property type="evidence" value="ECO:0007669"/>
    <property type="project" value="InterPro"/>
</dbReference>